<organism evidence="2 3">
    <name type="scientific">Orbilia blumenaviensis</name>
    <dbReference type="NCBI Taxonomy" id="1796055"/>
    <lineage>
        <taxon>Eukaryota</taxon>
        <taxon>Fungi</taxon>
        <taxon>Dikarya</taxon>
        <taxon>Ascomycota</taxon>
        <taxon>Pezizomycotina</taxon>
        <taxon>Orbiliomycetes</taxon>
        <taxon>Orbiliales</taxon>
        <taxon>Orbiliaceae</taxon>
        <taxon>Orbilia</taxon>
    </lineage>
</organism>
<comment type="caution">
    <text evidence="2">The sequence shown here is derived from an EMBL/GenBank/DDBJ whole genome shotgun (WGS) entry which is preliminary data.</text>
</comment>
<dbReference type="EMBL" id="JAVHNS010000004">
    <property type="protein sequence ID" value="KAK6358655.1"/>
    <property type="molecule type" value="Genomic_DNA"/>
</dbReference>
<dbReference type="AlphaFoldDB" id="A0AAV9V9Q2"/>
<gene>
    <name evidence="2" type="ORF">TWF730_007978</name>
</gene>
<evidence type="ECO:0000313" key="3">
    <source>
        <dbReference type="Proteomes" id="UP001373714"/>
    </source>
</evidence>
<feature type="region of interest" description="Disordered" evidence="1">
    <location>
        <begin position="237"/>
        <end position="278"/>
    </location>
</feature>
<sequence>MWAYRYILGLAFPLLNTAFEIAFTPFNIYSAPDTIFAYKPLPEFNWSVYPRYSCNGVNWEGGGYTRNSTGFVSNILFREAPGTPARIPQVVAFYDARLGRTFQERSEPCHFNNARMVAYIGTKLDNLDLGRIVRISAQGGRRMTHWKEIIPAWQNPEWVLIQYAGMKPWSTAYRIPNTGSDIKWDIKPTDAENRLITESVICWNPWYFASVKEDPAMAKGVYYPDLDTDELLGDDIDSHHGYGSDYDSEDYGYDSDESSVGGRTNYNSDPDSSPGPLAERQFRLPKIISGSNPRWVRQPTTRCRGTHPTYVQWRNQRILNAGDHIRHDPNAYLYKQSYQKLIDRGNIIDIELDQQQQAEFQRQQKGVRAAELFYDTLRDETDQTMPWLELEPVFNEIWQWDSPENFKLEYSDPLQTLLDVDLNNLDKEDAPMSLYVTPPQIRYRFPGIAPKYRPEDSIGLWPPSPIIIDPEDPGDLEMRFPAKNKIHDIFSGPPSPDHGS</sequence>
<reference evidence="2 3" key="1">
    <citation type="submission" date="2019-10" db="EMBL/GenBank/DDBJ databases">
        <authorList>
            <person name="Palmer J.M."/>
        </authorList>
    </citation>
    <scope>NUCLEOTIDE SEQUENCE [LARGE SCALE GENOMIC DNA]</scope>
    <source>
        <strain evidence="2 3">TWF730</strain>
    </source>
</reference>
<proteinExistence type="predicted"/>
<evidence type="ECO:0000256" key="1">
    <source>
        <dbReference type="SAM" id="MobiDB-lite"/>
    </source>
</evidence>
<keyword evidence="3" id="KW-1185">Reference proteome</keyword>
<protein>
    <submittedName>
        <fullName evidence="2">Uncharacterized protein</fullName>
    </submittedName>
</protein>
<accession>A0AAV9V9Q2</accession>
<evidence type="ECO:0000313" key="2">
    <source>
        <dbReference type="EMBL" id="KAK6358655.1"/>
    </source>
</evidence>
<dbReference type="Proteomes" id="UP001373714">
    <property type="component" value="Unassembled WGS sequence"/>
</dbReference>
<feature type="compositionally biased region" description="Acidic residues" evidence="1">
    <location>
        <begin position="246"/>
        <end position="257"/>
    </location>
</feature>
<name>A0AAV9V9Q2_9PEZI</name>